<evidence type="ECO:0000256" key="5">
    <source>
        <dbReference type="ARBA" id="ARBA00022967"/>
    </source>
</evidence>
<dbReference type="NCBIfam" id="TIGR01973">
    <property type="entry name" value="NuoG"/>
    <property type="match status" value="1"/>
</dbReference>
<dbReference type="Pfam" id="PF09326">
    <property type="entry name" value="NADH_dhqG_C"/>
    <property type="match status" value="1"/>
</dbReference>
<dbReference type="GO" id="GO:0048038">
    <property type="term" value="F:quinone binding"/>
    <property type="evidence" value="ECO:0007669"/>
    <property type="project" value="UniProtKB-UniRule"/>
</dbReference>
<dbReference type="Pfam" id="PF00384">
    <property type="entry name" value="Molybdopterin"/>
    <property type="match status" value="1"/>
</dbReference>
<dbReference type="FunFam" id="3.10.20.740:FF:000001">
    <property type="entry name" value="NADH-quinone oxidoreductase subunit G"/>
    <property type="match status" value="1"/>
</dbReference>
<dbReference type="CDD" id="cd00207">
    <property type="entry name" value="fer2"/>
    <property type="match status" value="1"/>
</dbReference>
<dbReference type="InterPro" id="IPR006656">
    <property type="entry name" value="Mopterin_OxRdtase"/>
</dbReference>
<keyword evidence="5 10" id="KW-1278">Translocase</keyword>
<evidence type="ECO:0000259" key="11">
    <source>
        <dbReference type="PROSITE" id="PS51085"/>
    </source>
</evidence>
<comment type="similarity">
    <text evidence="2 10">Belongs to the complex I 75 kDa subunit family.</text>
</comment>
<keyword evidence="4 10" id="KW-0479">Metal-binding</keyword>
<comment type="cofactor">
    <cofactor evidence="1 10">
        <name>[4Fe-4S] cluster</name>
        <dbReference type="ChEBI" id="CHEBI:49883"/>
    </cofactor>
</comment>
<dbReference type="GO" id="GO:0016651">
    <property type="term" value="F:oxidoreductase activity, acting on NAD(P)H"/>
    <property type="evidence" value="ECO:0007669"/>
    <property type="project" value="InterPro"/>
</dbReference>
<keyword evidence="3 10" id="KW-0004">4Fe-4S</keyword>
<gene>
    <name evidence="14" type="ORF">J2S73_002740</name>
</gene>
<dbReference type="InterPro" id="IPR050123">
    <property type="entry name" value="Prok_molybdopt-oxidoreductase"/>
</dbReference>
<evidence type="ECO:0000259" key="13">
    <source>
        <dbReference type="PROSITE" id="PS51839"/>
    </source>
</evidence>
<dbReference type="CDD" id="cd02773">
    <property type="entry name" value="MopB_Res-Cmplx1_Nad11"/>
    <property type="match status" value="1"/>
</dbReference>
<evidence type="ECO:0000313" key="15">
    <source>
        <dbReference type="Proteomes" id="UP001229244"/>
    </source>
</evidence>
<dbReference type="Proteomes" id="UP001229244">
    <property type="component" value="Unassembled WGS sequence"/>
</dbReference>
<dbReference type="FunFam" id="3.30.70.20:FF:000002">
    <property type="entry name" value="NADH-ubiquinone oxidoreductase 75 kDa subunit"/>
    <property type="match status" value="1"/>
</dbReference>
<dbReference type="Pfam" id="PF10588">
    <property type="entry name" value="NADH-G_4Fe-4S_3"/>
    <property type="match status" value="1"/>
</dbReference>
<evidence type="ECO:0000256" key="3">
    <source>
        <dbReference type="ARBA" id="ARBA00022485"/>
    </source>
</evidence>
<dbReference type="GO" id="GO:0046872">
    <property type="term" value="F:metal ion binding"/>
    <property type="evidence" value="ECO:0007669"/>
    <property type="project" value="UniProtKB-UniRule"/>
</dbReference>
<evidence type="ECO:0000259" key="12">
    <source>
        <dbReference type="PROSITE" id="PS51669"/>
    </source>
</evidence>
<dbReference type="Pfam" id="PF22117">
    <property type="entry name" value="Fer4_Nqo3"/>
    <property type="match status" value="1"/>
</dbReference>
<name>A0AAE3VQG4_9HYPH</name>
<evidence type="ECO:0000256" key="6">
    <source>
        <dbReference type="ARBA" id="ARBA00023004"/>
    </source>
</evidence>
<dbReference type="SUPFAM" id="SSF54292">
    <property type="entry name" value="2Fe-2S ferredoxin-like"/>
    <property type="match status" value="1"/>
</dbReference>
<feature type="domain" description="4Fe-4S His(Cys)3-ligated-type" evidence="13">
    <location>
        <begin position="87"/>
        <end position="126"/>
    </location>
</feature>
<evidence type="ECO:0000256" key="4">
    <source>
        <dbReference type="ARBA" id="ARBA00022723"/>
    </source>
</evidence>
<dbReference type="EMBL" id="JAUSUL010000002">
    <property type="protein sequence ID" value="MDQ0316283.1"/>
    <property type="molecule type" value="Genomic_DNA"/>
</dbReference>
<dbReference type="PROSITE" id="PS51669">
    <property type="entry name" value="4FE4S_MOW_BIS_MGD"/>
    <property type="match status" value="1"/>
</dbReference>
<keyword evidence="8 10" id="KW-0520">NAD</keyword>
<dbReference type="EC" id="7.1.1.-" evidence="10"/>
<keyword evidence="6 10" id="KW-0408">Iron</keyword>
<evidence type="ECO:0000256" key="2">
    <source>
        <dbReference type="ARBA" id="ARBA00005404"/>
    </source>
</evidence>
<dbReference type="SUPFAM" id="SSF54862">
    <property type="entry name" value="4Fe-4S ferredoxins"/>
    <property type="match status" value="1"/>
</dbReference>
<dbReference type="Pfam" id="PF13510">
    <property type="entry name" value="Fer2_4"/>
    <property type="match status" value="1"/>
</dbReference>
<dbReference type="AlphaFoldDB" id="A0AAE3VQG4"/>
<dbReference type="InterPro" id="IPR000283">
    <property type="entry name" value="NADH_UbQ_OxRdtase_75kDa_su_CS"/>
</dbReference>
<dbReference type="InterPro" id="IPR036010">
    <property type="entry name" value="2Fe-2S_ferredoxin-like_sf"/>
</dbReference>
<dbReference type="GO" id="GO:0051537">
    <property type="term" value="F:2 iron, 2 sulfur cluster binding"/>
    <property type="evidence" value="ECO:0007669"/>
    <property type="project" value="UniProtKB-UniRule"/>
</dbReference>
<accession>A0AAE3VQG4</accession>
<organism evidence="14 15">
    <name type="scientific">Amorphus orientalis</name>
    <dbReference type="NCBI Taxonomy" id="649198"/>
    <lineage>
        <taxon>Bacteria</taxon>
        <taxon>Pseudomonadati</taxon>
        <taxon>Pseudomonadota</taxon>
        <taxon>Alphaproteobacteria</taxon>
        <taxon>Hyphomicrobiales</taxon>
        <taxon>Amorphaceae</taxon>
        <taxon>Amorphus</taxon>
    </lineage>
</organism>
<dbReference type="InterPro" id="IPR001041">
    <property type="entry name" value="2Fe-2S_ferredoxin-type"/>
</dbReference>
<dbReference type="PANTHER" id="PTHR43105">
    <property type="entry name" value="RESPIRATORY NITRATE REDUCTASE"/>
    <property type="match status" value="1"/>
</dbReference>
<keyword evidence="15" id="KW-1185">Reference proteome</keyword>
<dbReference type="Pfam" id="PF22151">
    <property type="entry name" value="Fer4_NDSU1"/>
    <property type="match status" value="1"/>
</dbReference>
<feature type="domain" description="2Fe-2S ferredoxin-type" evidence="11">
    <location>
        <begin position="1"/>
        <end position="87"/>
    </location>
</feature>
<dbReference type="PROSITE" id="PS51839">
    <property type="entry name" value="4FE4S_HC3"/>
    <property type="match status" value="1"/>
</dbReference>
<dbReference type="InterPro" id="IPR006963">
    <property type="entry name" value="Mopterin_OxRdtase_4Fe-4S_dom"/>
</dbReference>
<evidence type="ECO:0000313" key="14">
    <source>
        <dbReference type="EMBL" id="MDQ0316283.1"/>
    </source>
</evidence>
<dbReference type="PANTHER" id="PTHR43105:SF13">
    <property type="entry name" value="NADH-UBIQUINONE OXIDOREDUCTASE 75 KDA SUBUNIT, MITOCHONDRIAL"/>
    <property type="match status" value="1"/>
</dbReference>
<keyword evidence="7 10" id="KW-0411">Iron-sulfur</keyword>
<dbReference type="PROSITE" id="PS51085">
    <property type="entry name" value="2FE2S_FER_2"/>
    <property type="match status" value="1"/>
</dbReference>
<feature type="domain" description="4Fe-4S Mo/W bis-MGD-type" evidence="12">
    <location>
        <begin position="224"/>
        <end position="280"/>
    </location>
</feature>
<dbReference type="InterPro" id="IPR019574">
    <property type="entry name" value="NADH_UbQ_OxRdtase_Gsu_4Fe4S-bd"/>
</dbReference>
<dbReference type="GO" id="GO:0051539">
    <property type="term" value="F:4 iron, 4 sulfur cluster binding"/>
    <property type="evidence" value="ECO:0007669"/>
    <property type="project" value="UniProtKB-KW"/>
</dbReference>
<protein>
    <recommendedName>
        <fullName evidence="10">NADH-quinone oxidoreductase</fullName>
        <ecNumber evidence="10">7.1.1.-</ecNumber>
    </recommendedName>
</protein>
<dbReference type="FunFam" id="3.30.200.210:FF:000002">
    <property type="entry name" value="NADH-ubiquinone oxidoreductase 75 kDa subunit"/>
    <property type="match status" value="1"/>
</dbReference>
<dbReference type="SUPFAM" id="SSF53706">
    <property type="entry name" value="Formate dehydrogenase/DMSO reductase, domains 1-3"/>
    <property type="match status" value="1"/>
</dbReference>
<dbReference type="Gene3D" id="3.30.200.210">
    <property type="match status" value="1"/>
</dbReference>
<evidence type="ECO:0000256" key="8">
    <source>
        <dbReference type="ARBA" id="ARBA00023027"/>
    </source>
</evidence>
<dbReference type="InterPro" id="IPR010228">
    <property type="entry name" value="NADH_UbQ_OxRdtase_Gsu"/>
</dbReference>
<evidence type="ECO:0000256" key="7">
    <source>
        <dbReference type="ARBA" id="ARBA00023014"/>
    </source>
</evidence>
<comment type="function">
    <text evidence="10">NDH-1 shuttles electrons from NADH, via FMN and iron-sulfur (Fe-S) centers, to quinones in the respiratory chain. Couples the redox reaction to proton translocation (for every two electrons transferred, four hydrogen ions are translocated across the cytoplasmic membrane), and thus conserves the redox energy in a proton gradient.</text>
</comment>
<dbReference type="InterPro" id="IPR054351">
    <property type="entry name" value="NADH_UbQ_OxRdtase_ferredoxin"/>
</dbReference>
<comment type="catalytic activity">
    <reaction evidence="9 10">
        <text>a quinone + NADH + 5 H(+)(in) = a quinol + NAD(+) + 4 H(+)(out)</text>
        <dbReference type="Rhea" id="RHEA:57888"/>
        <dbReference type="ChEBI" id="CHEBI:15378"/>
        <dbReference type="ChEBI" id="CHEBI:24646"/>
        <dbReference type="ChEBI" id="CHEBI:57540"/>
        <dbReference type="ChEBI" id="CHEBI:57945"/>
        <dbReference type="ChEBI" id="CHEBI:132124"/>
    </reaction>
</comment>
<comment type="cofactor">
    <cofactor evidence="10">
        <name>[2Fe-2S] cluster</name>
        <dbReference type="ChEBI" id="CHEBI:190135"/>
    </cofactor>
    <text evidence="10">Binds 1 [2Fe-2S] cluster per subunit.</text>
</comment>
<dbReference type="RefSeq" id="WP_306886110.1">
    <property type="nucleotide sequence ID" value="NZ_JAUSUL010000002.1"/>
</dbReference>
<keyword evidence="10" id="KW-0001">2Fe-2S</keyword>
<dbReference type="InterPro" id="IPR015405">
    <property type="entry name" value="NDUFS1-like_C"/>
</dbReference>
<dbReference type="PROSITE" id="PS00642">
    <property type="entry name" value="COMPLEX1_75K_2"/>
    <property type="match status" value="1"/>
</dbReference>
<dbReference type="Gene3D" id="3.40.50.740">
    <property type="match status" value="1"/>
</dbReference>
<evidence type="ECO:0000256" key="9">
    <source>
        <dbReference type="ARBA" id="ARBA00047712"/>
    </source>
</evidence>
<dbReference type="GO" id="GO:0008137">
    <property type="term" value="F:NADH dehydrogenase (ubiquinone) activity"/>
    <property type="evidence" value="ECO:0007669"/>
    <property type="project" value="UniProtKB-UniRule"/>
</dbReference>
<keyword evidence="10" id="KW-0874">Quinone</keyword>
<dbReference type="Gene3D" id="3.10.20.740">
    <property type="match status" value="1"/>
</dbReference>
<evidence type="ECO:0000256" key="1">
    <source>
        <dbReference type="ARBA" id="ARBA00001966"/>
    </source>
</evidence>
<sequence length="699" mass="74972">MAKLIVDGSEIEVPDHFTLLQACEEAGAEVPRFCFHDRLSIAGNCRMCLVEVVGGPPKPVASCAMGVRDLRPGKDGSPPQVNTRTPFVKKAREGVMEFLLINHPLDCPICDQGGECDLQDQAMAYGVSGSRFHENKRAVEDKYIGPLVKTIMTRCIHCTRCVRFTTEVAGVPDLGAIGRGEDMEITTYLEHAMGSELQGNVIDLCPVGALTSRPYAFKARPWELSKTESIDVMDALGSAIRVDCRGREVMRVMPRLNEAVNEEWISDKTRFIWDGLRTQRLDRPYVKKDGRLTPASWNEAFAAIAEKAKASAPEKMAAIGGDLASTEELFALKDLMDRLGVANVDARQDGTKLDPAMGRASYLFNTTIEGIEGCDALLIVGANPRWEAAILNARIRKRWRMGPLPVGVIGERPDLTYDYEYLGAGPDTLKEIADGTHSFAEILKSAQNPVILIGQGALTRPDGAAVLSLAAKAADAVGAVSDTWNGFSVLHTAASRVGGLDVGCVPGEGGKDVAGILDAASAGDLDLVFLMGADEIDMSRLGNAFVVYVGTHGDAGAHRADVILPGAAYTEKPGTWVNTEGRPQRSNRAAFPPGDAREDWAILRALSPHLGQQLPYDSLGQLRAAMVEKHPHLGDVDAIEPADIAALKSLADVGGTVDSAPFASPITDFYLTNPITRASAVMAECSALARERTSVEAAE</sequence>
<dbReference type="GO" id="GO:0016020">
    <property type="term" value="C:membrane"/>
    <property type="evidence" value="ECO:0007669"/>
    <property type="project" value="InterPro"/>
</dbReference>
<reference evidence="14" key="1">
    <citation type="submission" date="2023-07" db="EMBL/GenBank/DDBJ databases">
        <title>Genomic Encyclopedia of Type Strains, Phase IV (KMG-IV): sequencing the most valuable type-strain genomes for metagenomic binning, comparative biology and taxonomic classification.</title>
        <authorList>
            <person name="Goeker M."/>
        </authorList>
    </citation>
    <scope>NUCLEOTIDE SEQUENCE</scope>
    <source>
        <strain evidence="14">DSM 21202</strain>
    </source>
</reference>
<proteinExistence type="inferred from homology"/>
<evidence type="ECO:0000256" key="10">
    <source>
        <dbReference type="RuleBase" id="RU003525"/>
    </source>
</evidence>
<dbReference type="SMART" id="SM00929">
    <property type="entry name" value="NADH-G_4Fe-4S_3"/>
    <property type="match status" value="1"/>
</dbReference>
<dbReference type="GO" id="GO:0042773">
    <property type="term" value="P:ATP synthesis coupled electron transport"/>
    <property type="evidence" value="ECO:0007669"/>
    <property type="project" value="InterPro"/>
</dbReference>
<dbReference type="PROSITE" id="PS00643">
    <property type="entry name" value="COMPLEX1_75K_3"/>
    <property type="match status" value="1"/>
</dbReference>
<comment type="caution">
    <text evidence="14">The sequence shown here is derived from an EMBL/GenBank/DDBJ whole genome shotgun (WGS) entry which is preliminary data.</text>
</comment>